<proteinExistence type="predicted"/>
<protein>
    <submittedName>
        <fullName evidence="1">Uncharacterized protein</fullName>
    </submittedName>
</protein>
<dbReference type="HOGENOM" id="CLU_115520_0_0_1"/>
<evidence type="ECO:0000313" key="1">
    <source>
        <dbReference type="EMBL" id="KIK76516.1"/>
    </source>
</evidence>
<dbReference type="STRING" id="930991.A0A0D0CZ48"/>
<reference evidence="1 2" key="1">
    <citation type="submission" date="2014-04" db="EMBL/GenBank/DDBJ databases">
        <authorList>
            <consortium name="DOE Joint Genome Institute"/>
            <person name="Kuo A."/>
            <person name="Kohler A."/>
            <person name="Jargeat P."/>
            <person name="Nagy L.G."/>
            <person name="Floudas D."/>
            <person name="Copeland A."/>
            <person name="Barry K.W."/>
            <person name="Cichocki N."/>
            <person name="Veneault-Fourrey C."/>
            <person name="LaButti K."/>
            <person name="Lindquist E.A."/>
            <person name="Lipzen A."/>
            <person name="Lundell T."/>
            <person name="Morin E."/>
            <person name="Murat C."/>
            <person name="Sun H."/>
            <person name="Tunlid A."/>
            <person name="Henrissat B."/>
            <person name="Grigoriev I.V."/>
            <person name="Hibbett D.S."/>
            <person name="Martin F."/>
            <person name="Nordberg H.P."/>
            <person name="Cantor M.N."/>
            <person name="Hua S.X."/>
        </authorList>
    </citation>
    <scope>NUCLEOTIDE SEQUENCE [LARGE SCALE GENOMIC DNA]</scope>
    <source>
        <strain evidence="1 2">Ve08.2h10</strain>
    </source>
</reference>
<dbReference type="AlphaFoldDB" id="A0A0D0CZ48"/>
<organism evidence="1 2">
    <name type="scientific">Paxillus rubicundulus Ve08.2h10</name>
    <dbReference type="NCBI Taxonomy" id="930991"/>
    <lineage>
        <taxon>Eukaryota</taxon>
        <taxon>Fungi</taxon>
        <taxon>Dikarya</taxon>
        <taxon>Basidiomycota</taxon>
        <taxon>Agaricomycotina</taxon>
        <taxon>Agaricomycetes</taxon>
        <taxon>Agaricomycetidae</taxon>
        <taxon>Boletales</taxon>
        <taxon>Paxilineae</taxon>
        <taxon>Paxillaceae</taxon>
        <taxon>Paxillus</taxon>
    </lineage>
</organism>
<gene>
    <name evidence="1" type="ORF">PAXRUDRAFT_169700</name>
</gene>
<name>A0A0D0CZ48_9AGAM</name>
<dbReference type="Proteomes" id="UP000054538">
    <property type="component" value="Unassembled WGS sequence"/>
</dbReference>
<feature type="non-terminal residue" evidence="1">
    <location>
        <position position="108"/>
    </location>
</feature>
<evidence type="ECO:0000313" key="2">
    <source>
        <dbReference type="Proteomes" id="UP000054538"/>
    </source>
</evidence>
<dbReference type="InParanoid" id="A0A0D0CZ48"/>
<sequence length="108" mass="12661">DSWREIIKQWVKGNPKRGLVVPLREWPPKWYQGVNKSLFAMKCHDWSLITWELIDSYDSNELCFLDTYPQAANGHTALLCAIKRTMKQHSEMIPHQGVMTQDMLHHPS</sequence>
<accession>A0A0D0CZ48</accession>
<dbReference type="OrthoDB" id="2658193at2759"/>
<keyword evidence="2" id="KW-1185">Reference proteome</keyword>
<reference evidence="2" key="2">
    <citation type="submission" date="2015-01" db="EMBL/GenBank/DDBJ databases">
        <title>Evolutionary Origins and Diversification of the Mycorrhizal Mutualists.</title>
        <authorList>
            <consortium name="DOE Joint Genome Institute"/>
            <consortium name="Mycorrhizal Genomics Consortium"/>
            <person name="Kohler A."/>
            <person name="Kuo A."/>
            <person name="Nagy L.G."/>
            <person name="Floudas D."/>
            <person name="Copeland A."/>
            <person name="Barry K.W."/>
            <person name="Cichocki N."/>
            <person name="Veneault-Fourrey C."/>
            <person name="LaButti K."/>
            <person name="Lindquist E.A."/>
            <person name="Lipzen A."/>
            <person name="Lundell T."/>
            <person name="Morin E."/>
            <person name="Murat C."/>
            <person name="Riley R."/>
            <person name="Ohm R."/>
            <person name="Sun H."/>
            <person name="Tunlid A."/>
            <person name="Henrissat B."/>
            <person name="Grigoriev I.V."/>
            <person name="Hibbett D.S."/>
            <person name="Martin F."/>
        </authorList>
    </citation>
    <scope>NUCLEOTIDE SEQUENCE [LARGE SCALE GENOMIC DNA]</scope>
    <source>
        <strain evidence="2">Ve08.2h10</strain>
    </source>
</reference>
<dbReference type="EMBL" id="KN827443">
    <property type="protein sequence ID" value="KIK76516.1"/>
    <property type="molecule type" value="Genomic_DNA"/>
</dbReference>